<feature type="compositionally biased region" description="Polar residues" evidence="8">
    <location>
        <begin position="57"/>
        <end position="68"/>
    </location>
</feature>
<dbReference type="Pfam" id="PF00400">
    <property type="entry name" value="WD40"/>
    <property type="match status" value="1"/>
</dbReference>
<proteinExistence type="inferred from homology"/>
<dbReference type="InterPro" id="IPR015943">
    <property type="entry name" value="WD40/YVTN_repeat-like_dom_sf"/>
</dbReference>
<keyword evidence="2 6" id="KW-0853">WD repeat</keyword>
<feature type="region of interest" description="Disordered" evidence="8">
    <location>
        <begin position="43"/>
        <end position="68"/>
    </location>
</feature>
<dbReference type="InParanoid" id="T1EF66"/>
<evidence type="ECO:0000256" key="8">
    <source>
        <dbReference type="SAM" id="MobiDB-lite"/>
    </source>
</evidence>
<dbReference type="CTD" id="20195218"/>
<keyword evidence="12" id="KW-1185">Reference proteome</keyword>
<dbReference type="PANTHER" id="PTHR16288">
    <property type="entry name" value="WD40 REPEAT PROTEIN 4"/>
    <property type="match status" value="1"/>
</dbReference>
<dbReference type="KEGG" id="hro:HELRODRAFT_110956"/>
<dbReference type="InterPro" id="IPR001680">
    <property type="entry name" value="WD40_rpt"/>
</dbReference>
<dbReference type="PROSITE" id="PS50294">
    <property type="entry name" value="WD_REPEATS_REGION"/>
    <property type="match status" value="1"/>
</dbReference>
<organism evidence="11 12">
    <name type="scientific">Helobdella robusta</name>
    <name type="common">Californian leech</name>
    <dbReference type="NCBI Taxonomy" id="6412"/>
    <lineage>
        <taxon>Eukaryota</taxon>
        <taxon>Metazoa</taxon>
        <taxon>Spiralia</taxon>
        <taxon>Lophotrochozoa</taxon>
        <taxon>Annelida</taxon>
        <taxon>Clitellata</taxon>
        <taxon>Hirudinea</taxon>
        <taxon>Rhynchobdellida</taxon>
        <taxon>Glossiphoniidae</taxon>
        <taxon>Helobdella</taxon>
    </lineage>
</organism>
<feature type="repeat" description="WD" evidence="7">
    <location>
        <begin position="227"/>
        <end position="268"/>
    </location>
</feature>
<evidence type="ECO:0000313" key="10">
    <source>
        <dbReference type="EMBL" id="ESO06948.1"/>
    </source>
</evidence>
<keyword evidence="5 6" id="KW-0539">Nucleus</keyword>
<dbReference type="SMART" id="SM00320">
    <property type="entry name" value="WD40"/>
    <property type="match status" value="4"/>
</dbReference>
<comment type="function">
    <text evidence="6">Required for the formation of N(7)-methylguanine at position 46 (m7G46) in tRNA. In the complex, it is required to stabilize and induce conformational changes of the catalytic subunit.</text>
</comment>
<dbReference type="PANTHER" id="PTHR16288:SF0">
    <property type="entry name" value="TRNA (GUANINE-N(7)-)-METHYLTRANSFERASE NON-CATALYTIC SUBUNIT WDR4"/>
    <property type="match status" value="1"/>
</dbReference>
<dbReference type="STRING" id="6412.T1EF66"/>
<dbReference type="RefSeq" id="XP_009015044.1">
    <property type="nucleotide sequence ID" value="XM_009016796.1"/>
</dbReference>
<comment type="pathway">
    <text evidence="6">tRNA modification; N(7)-methylguanine-tRNA biosynthesis.</text>
</comment>
<dbReference type="SUPFAM" id="SSF50978">
    <property type="entry name" value="WD40 repeat-like"/>
    <property type="match status" value="1"/>
</dbReference>
<reference evidence="11" key="3">
    <citation type="submission" date="2015-06" db="UniProtKB">
        <authorList>
            <consortium name="EnsemblMetazoa"/>
        </authorList>
    </citation>
    <scope>IDENTIFICATION</scope>
</reference>
<comment type="subcellular location">
    <subcellularLocation>
        <location evidence="1 6">Nucleus</location>
    </subcellularLocation>
</comment>
<dbReference type="GeneID" id="20195218"/>
<comment type="similarity">
    <text evidence="6">Belongs to the WD repeat TRM82 family.</text>
</comment>
<dbReference type="GO" id="GO:0043527">
    <property type="term" value="C:tRNA methyltransferase complex"/>
    <property type="evidence" value="ECO:0000318"/>
    <property type="project" value="GO_Central"/>
</dbReference>
<evidence type="ECO:0000256" key="4">
    <source>
        <dbReference type="ARBA" id="ARBA00022737"/>
    </source>
</evidence>
<name>T1EF66_HELRO</name>
<dbReference type="EMBL" id="AMQM01003728">
    <property type="status" value="NOT_ANNOTATED_CDS"/>
    <property type="molecule type" value="Genomic_DNA"/>
</dbReference>
<reference evidence="12" key="1">
    <citation type="submission" date="2012-12" db="EMBL/GenBank/DDBJ databases">
        <authorList>
            <person name="Hellsten U."/>
            <person name="Grimwood J."/>
            <person name="Chapman J.A."/>
            <person name="Shapiro H."/>
            <person name="Aerts A."/>
            <person name="Otillar R.P."/>
            <person name="Terry A.Y."/>
            <person name="Boore J.L."/>
            <person name="Simakov O."/>
            <person name="Marletaz F."/>
            <person name="Cho S.-J."/>
            <person name="Edsinger-Gonzales E."/>
            <person name="Havlak P."/>
            <person name="Kuo D.-H."/>
            <person name="Larsson T."/>
            <person name="Lv J."/>
            <person name="Arendt D."/>
            <person name="Savage R."/>
            <person name="Osoegawa K."/>
            <person name="de Jong P."/>
            <person name="Lindberg D.R."/>
            <person name="Seaver E.C."/>
            <person name="Weisblat D.A."/>
            <person name="Putnam N.H."/>
            <person name="Grigoriev I.V."/>
            <person name="Rokhsar D.S."/>
        </authorList>
    </citation>
    <scope>NUCLEOTIDE SEQUENCE</scope>
</reference>
<dbReference type="InterPro" id="IPR036322">
    <property type="entry name" value="WD40_repeat_dom_sf"/>
</dbReference>
<evidence type="ECO:0000256" key="3">
    <source>
        <dbReference type="ARBA" id="ARBA00022694"/>
    </source>
</evidence>
<evidence type="ECO:0000259" key="9">
    <source>
        <dbReference type="Pfam" id="PF08622"/>
    </source>
</evidence>
<dbReference type="OrthoDB" id="371245at2759"/>
<dbReference type="HAMAP" id="MF_03056">
    <property type="entry name" value="TRM82"/>
    <property type="match status" value="1"/>
</dbReference>
<dbReference type="PROSITE" id="PS50082">
    <property type="entry name" value="WD_REPEATS_2"/>
    <property type="match status" value="1"/>
</dbReference>
<keyword evidence="3 6" id="KW-0819">tRNA processing</keyword>
<dbReference type="HOGENOM" id="CLU_054270_1_0_1"/>
<dbReference type="GO" id="GO:0006979">
    <property type="term" value="P:response to oxidative stress"/>
    <property type="evidence" value="ECO:0007669"/>
    <property type="project" value="InterPro"/>
</dbReference>
<dbReference type="eggNOG" id="KOG3914">
    <property type="taxonomic scope" value="Eukaryota"/>
</dbReference>
<dbReference type="GO" id="GO:0106004">
    <property type="term" value="P:tRNA (guanine-N7)-methylation"/>
    <property type="evidence" value="ECO:0007669"/>
    <property type="project" value="UniProtKB-UniRule"/>
</dbReference>
<evidence type="ECO:0000256" key="1">
    <source>
        <dbReference type="ARBA" id="ARBA00004123"/>
    </source>
</evidence>
<evidence type="ECO:0000313" key="12">
    <source>
        <dbReference type="Proteomes" id="UP000015101"/>
    </source>
</evidence>
<dbReference type="Pfam" id="PF08622">
    <property type="entry name" value="Svf1"/>
    <property type="match status" value="1"/>
</dbReference>
<dbReference type="InterPro" id="IPR013931">
    <property type="entry name" value="Svf1-like_N"/>
</dbReference>
<dbReference type="Proteomes" id="UP000015101">
    <property type="component" value="Unassembled WGS sequence"/>
</dbReference>
<dbReference type="InterPro" id="IPR028884">
    <property type="entry name" value="Trm82"/>
</dbReference>
<evidence type="ECO:0000256" key="2">
    <source>
        <dbReference type="ARBA" id="ARBA00022574"/>
    </source>
</evidence>
<comment type="subunit">
    <text evidence="6">Forms a heterodimer with the catalytic subunit.</text>
</comment>
<feature type="domain" description="Svf1-like N-terminal" evidence="9">
    <location>
        <begin position="35"/>
        <end position="127"/>
    </location>
</feature>
<accession>T1EF66</accession>
<dbReference type="EnsemblMetazoa" id="HelroT110956">
    <property type="protein sequence ID" value="HelroP110956"/>
    <property type="gene ID" value="HelroG110956"/>
</dbReference>
<dbReference type="GO" id="GO:0005829">
    <property type="term" value="C:cytosol"/>
    <property type="evidence" value="ECO:0000318"/>
    <property type="project" value="GO_Central"/>
</dbReference>
<evidence type="ECO:0000313" key="11">
    <source>
        <dbReference type="EnsemblMetazoa" id="HelroP110956"/>
    </source>
</evidence>
<evidence type="ECO:0000256" key="7">
    <source>
        <dbReference type="PROSITE-ProRule" id="PRU00221"/>
    </source>
</evidence>
<dbReference type="GO" id="GO:0005634">
    <property type="term" value="C:nucleus"/>
    <property type="evidence" value="ECO:0000318"/>
    <property type="project" value="GO_Central"/>
</dbReference>
<protein>
    <recommendedName>
        <fullName evidence="6">tRNA (guanine-N(7)-)-methyltransferase non-catalytic subunit</fullName>
    </recommendedName>
    <alternativeName>
        <fullName evidence="6">WD repeat-containing protein 4 homolog</fullName>
    </alternativeName>
</protein>
<dbReference type="EMBL" id="KB096275">
    <property type="protein sequence ID" value="ESO06948.1"/>
    <property type="molecule type" value="Genomic_DNA"/>
</dbReference>
<evidence type="ECO:0000256" key="5">
    <source>
        <dbReference type="ARBA" id="ARBA00023242"/>
    </source>
</evidence>
<evidence type="ECO:0000256" key="6">
    <source>
        <dbReference type="HAMAP-Rule" id="MF_03056"/>
    </source>
</evidence>
<dbReference type="GO" id="GO:0006400">
    <property type="term" value="P:tRNA modification"/>
    <property type="evidence" value="ECO:0000318"/>
    <property type="project" value="GO_Central"/>
</dbReference>
<sequence length="480" mass="54400">MARILSNEDFVVVSVGRDVVIYHFGLEHIVHIKLKSENVQIDNNARNNENKNKKNDSITNKSTTESSKITSMACSHSKKYLSVSDDGKNLYVYDASNNWKLVNHRSIPKRCTSMKFTRDDKNILIADKSGDVLKFDVLGVEGLTSLESKDGKGVGGLVISGPKNAVSGSNDTDDNRDDDDSFVVAGHVSMLLDIELCDADRYLVSCDRDEKIRISNYPNCYNVHQFCLAHTDFVSKVLYIEECDLLLSGSGDGRIILWDYKSGRLLDSVNTFEYLGHDQSAICPSSFPNQSEEENVCRGVDVRNICYHKLTKFVFVIFERRRVVLTLKLCFPSIANENPTKSKMLQFVSVTNVNNNIQDISLLDEQLILLLAQESVAEGQICLSTFKIFEYALQLNELEPVYVDCLNKELQHMHVSSCQSSSDNSSGSGSCNRFECNLHKMRIDNISEYVERKNKRLMKRQDESGRKTKMMIMENEDEHR</sequence>
<dbReference type="AlphaFoldDB" id="T1EF66"/>
<feature type="region of interest" description="Disordered" evidence="8">
    <location>
        <begin position="457"/>
        <end position="480"/>
    </location>
</feature>
<gene>
    <name evidence="11" type="primary">20195218</name>
    <name evidence="10" type="ORF">HELRODRAFT_110956</name>
</gene>
<dbReference type="UniPathway" id="UPA00989"/>
<dbReference type="Gene3D" id="2.130.10.10">
    <property type="entry name" value="YVTN repeat-like/Quinoprotein amine dehydrogenase"/>
    <property type="match status" value="1"/>
</dbReference>
<keyword evidence="4 6" id="KW-0677">Repeat</keyword>
<reference evidence="10 12" key="2">
    <citation type="journal article" date="2013" name="Nature">
        <title>Insights into bilaterian evolution from three spiralian genomes.</title>
        <authorList>
            <person name="Simakov O."/>
            <person name="Marletaz F."/>
            <person name="Cho S.J."/>
            <person name="Edsinger-Gonzales E."/>
            <person name="Havlak P."/>
            <person name="Hellsten U."/>
            <person name="Kuo D.H."/>
            <person name="Larsson T."/>
            <person name="Lv J."/>
            <person name="Arendt D."/>
            <person name="Savage R."/>
            <person name="Osoegawa K."/>
            <person name="de Jong P."/>
            <person name="Grimwood J."/>
            <person name="Chapman J.A."/>
            <person name="Shapiro H."/>
            <person name="Aerts A."/>
            <person name="Otillar R.P."/>
            <person name="Terry A.Y."/>
            <person name="Boore J.L."/>
            <person name="Grigoriev I.V."/>
            <person name="Lindberg D.R."/>
            <person name="Seaver E.C."/>
            <person name="Weisblat D.A."/>
            <person name="Putnam N.H."/>
            <person name="Rokhsar D.S."/>
        </authorList>
    </citation>
    <scope>NUCLEOTIDE SEQUENCE</scope>
</reference>